<sequence>MTTNLPVYSYGDRVYTFTVRVRHIAHQLWVASAVSCDFSRSDGLSKRWTHPAEVRHRPRGLRPHRRLSGAS</sequence>
<feature type="region of interest" description="Disordered" evidence="1">
    <location>
        <begin position="49"/>
        <end position="71"/>
    </location>
</feature>
<dbReference type="EMBL" id="UPHU01000001">
    <property type="protein sequence ID" value="VBA49964.1"/>
    <property type="molecule type" value="Genomic_DNA"/>
</dbReference>
<dbReference type="AlphaFoldDB" id="A0A498QPV1"/>
<keyword evidence="3" id="KW-1185">Reference proteome</keyword>
<protein>
    <submittedName>
        <fullName evidence="2">Uncharacterized protein</fullName>
    </submittedName>
</protein>
<evidence type="ECO:0000313" key="3">
    <source>
        <dbReference type="Proteomes" id="UP000268285"/>
    </source>
</evidence>
<accession>A0A498QPV1</accession>
<organism evidence="2 3">
    <name type="scientific">Mycobacterium pseudokansasii</name>
    <dbReference type="NCBI Taxonomy" id="2341080"/>
    <lineage>
        <taxon>Bacteria</taxon>
        <taxon>Bacillati</taxon>
        <taxon>Actinomycetota</taxon>
        <taxon>Actinomycetes</taxon>
        <taxon>Mycobacteriales</taxon>
        <taxon>Mycobacteriaceae</taxon>
        <taxon>Mycobacterium</taxon>
    </lineage>
</organism>
<evidence type="ECO:0000313" key="2">
    <source>
        <dbReference type="EMBL" id="VBA49964.1"/>
    </source>
</evidence>
<name>A0A498QPV1_9MYCO</name>
<reference evidence="2 3" key="1">
    <citation type="submission" date="2018-09" db="EMBL/GenBank/DDBJ databases">
        <authorList>
            <person name="Tagini F."/>
        </authorList>
    </citation>
    <scope>NUCLEOTIDE SEQUENCE [LARGE SCALE GENOMIC DNA]</scope>
    <source>
        <strain evidence="2 3">MK142</strain>
    </source>
</reference>
<feature type="compositionally biased region" description="Basic residues" evidence="1">
    <location>
        <begin position="56"/>
        <end position="71"/>
    </location>
</feature>
<dbReference type="Proteomes" id="UP000268285">
    <property type="component" value="Unassembled WGS sequence"/>
</dbReference>
<evidence type="ECO:0000256" key="1">
    <source>
        <dbReference type="SAM" id="MobiDB-lite"/>
    </source>
</evidence>
<gene>
    <name evidence="2" type="ORF">LAUMK142_02283</name>
</gene>
<proteinExistence type="predicted"/>